<keyword evidence="3" id="KW-1185">Reference proteome</keyword>
<sequence>MQANTLTDKGTRVVTINQANIIKSDFGSATTAQTQAWIKVIEQDFAGKSHTIALDRLQQQLAISASKKNDARLPLRNVPPAFIFSNVPAILIYVDGAPTYRAMQGLPFQRVINTRALLLRDGSGTYYLKIFDGWMTTTDLAAPWRVLNATSAHLDEAFKQTSNAHLIDALSGQPAADKPGPSLKNIVPNVYVATRPTELIVTDGAPKYAAITGTNLSYVSNTTGHILRHAPDNSMYVLVSGRWFRAPGEAGPWEFVAANALPADFARIPDDSPVENIKASVAGTAQAADAVVAATVPQTAAVNIVGTRLATPQFDGAPVFKTIAGTTVEYVANSATPIVRVDGSTVYAVQDGVWFWASSVNGPWVVATMVPLAIYSIPPSSPLYYLTYVRIYAVTGNTVYVGYTPGYQGAYIDPVTGVVVYGTGYVYEPWVSSYWYGDPVTYGYAASIAYTPWTGWAYGFGFGWFWGAATVAYGWGWGPYPYWGPWAYPAWGRAWGAAGGAVAWGPGGWAGYSGNIYQQWGNRASVSREYGGFDAWTGNEWAGRVGASYNSRTGIASAGQRGAIGNVYSGNYAAGSRGVATGPQGNVVVGARGVAGNAYSGNEVHGNRGAYYDKSTGQWTTFGGATGQDGGHVAHIGDDVYAGKDGNVYRKTGDGWQQHTSGGWQSVPGSSQGQATRSATGGLGASRGSPPATENFQREHAEGLERERSARMAGGQQAFQLRQSSMGMHRGSFRRR</sequence>
<comment type="caution">
    <text evidence="2">The sequence shown here is derived from an EMBL/GenBank/DDBJ whole genome shotgun (WGS) entry which is preliminary data.</text>
</comment>
<feature type="compositionally biased region" description="Polar residues" evidence="1">
    <location>
        <begin position="717"/>
        <end position="726"/>
    </location>
</feature>
<feature type="compositionally biased region" description="Basic and acidic residues" evidence="1">
    <location>
        <begin position="696"/>
        <end position="710"/>
    </location>
</feature>
<evidence type="ECO:0000313" key="2">
    <source>
        <dbReference type="EMBL" id="MFC7286771.1"/>
    </source>
</evidence>
<dbReference type="EMBL" id="JBHTBU010000001">
    <property type="protein sequence ID" value="MFC7286771.1"/>
    <property type="molecule type" value="Genomic_DNA"/>
</dbReference>
<name>A0ABW2I719_9BURK</name>
<proteinExistence type="predicted"/>
<evidence type="ECO:0000313" key="3">
    <source>
        <dbReference type="Proteomes" id="UP001596542"/>
    </source>
</evidence>
<accession>A0ABW2I719</accession>
<protein>
    <submittedName>
        <fullName evidence="2">Autotransporter</fullName>
    </submittedName>
</protein>
<dbReference type="Proteomes" id="UP001596542">
    <property type="component" value="Unassembled WGS sequence"/>
</dbReference>
<dbReference type="RefSeq" id="WP_382269948.1">
    <property type="nucleotide sequence ID" value="NZ_JBHTBU010000001.1"/>
</dbReference>
<feature type="region of interest" description="Disordered" evidence="1">
    <location>
        <begin position="652"/>
        <end position="736"/>
    </location>
</feature>
<feature type="compositionally biased region" description="Polar residues" evidence="1">
    <location>
        <begin position="655"/>
        <end position="679"/>
    </location>
</feature>
<organism evidence="2 3">
    <name type="scientific">Herminiimonas glaciei</name>
    <dbReference type="NCBI Taxonomy" id="523788"/>
    <lineage>
        <taxon>Bacteria</taxon>
        <taxon>Pseudomonadati</taxon>
        <taxon>Pseudomonadota</taxon>
        <taxon>Betaproteobacteria</taxon>
        <taxon>Burkholderiales</taxon>
        <taxon>Oxalobacteraceae</taxon>
        <taxon>Herminiimonas</taxon>
    </lineage>
</organism>
<gene>
    <name evidence="2" type="ORF">ACFQPC_01865</name>
</gene>
<evidence type="ECO:0000256" key="1">
    <source>
        <dbReference type="SAM" id="MobiDB-lite"/>
    </source>
</evidence>
<reference evidence="3" key="1">
    <citation type="journal article" date="2019" name="Int. J. Syst. Evol. Microbiol.">
        <title>The Global Catalogue of Microorganisms (GCM) 10K type strain sequencing project: providing services to taxonomists for standard genome sequencing and annotation.</title>
        <authorList>
            <consortium name="The Broad Institute Genomics Platform"/>
            <consortium name="The Broad Institute Genome Sequencing Center for Infectious Disease"/>
            <person name="Wu L."/>
            <person name="Ma J."/>
        </authorList>
    </citation>
    <scope>NUCLEOTIDE SEQUENCE [LARGE SCALE GENOMIC DNA]</scope>
    <source>
        <strain evidence="3">KACC 12508</strain>
    </source>
</reference>